<evidence type="ECO:0000313" key="5">
    <source>
        <dbReference type="EMBL" id="SOQ56880.1"/>
    </source>
</evidence>
<sequence>MIHFSGVAIQSGYTLIPGPYKNNLLMLNGYTFAQKRKRYWYCSKKNAGCKAKINMAEDGVTIREAVIEHFHEPPTYHVTKTGEYVFFRNCHLITMSSGKQLVYYKGHTFSFRNPSRRHAYCSKYVLKKCPARLKLYPDGRLRAATNTMEHNHPPPKLFKNIDGKFFTVA</sequence>
<accession>A0A2H1WUZ5</accession>
<dbReference type="Pfam" id="PF04500">
    <property type="entry name" value="FLYWCH"/>
    <property type="match status" value="2"/>
</dbReference>
<evidence type="ECO:0000256" key="2">
    <source>
        <dbReference type="ARBA" id="ARBA00022771"/>
    </source>
</evidence>
<keyword evidence="2" id="KW-0863">Zinc-finger</keyword>
<dbReference type="EMBL" id="ODYU01011255">
    <property type="protein sequence ID" value="SOQ56880.1"/>
    <property type="molecule type" value="Genomic_DNA"/>
</dbReference>
<feature type="domain" description="FLYWCH-type" evidence="4">
    <location>
        <begin position="19"/>
        <end position="71"/>
    </location>
</feature>
<dbReference type="AlphaFoldDB" id="A0A2H1WUZ5"/>
<evidence type="ECO:0000256" key="1">
    <source>
        <dbReference type="ARBA" id="ARBA00022723"/>
    </source>
</evidence>
<organism evidence="5">
    <name type="scientific">Spodoptera frugiperda</name>
    <name type="common">Fall armyworm</name>
    <dbReference type="NCBI Taxonomy" id="7108"/>
    <lineage>
        <taxon>Eukaryota</taxon>
        <taxon>Metazoa</taxon>
        <taxon>Ecdysozoa</taxon>
        <taxon>Arthropoda</taxon>
        <taxon>Hexapoda</taxon>
        <taxon>Insecta</taxon>
        <taxon>Pterygota</taxon>
        <taxon>Neoptera</taxon>
        <taxon>Endopterygota</taxon>
        <taxon>Lepidoptera</taxon>
        <taxon>Glossata</taxon>
        <taxon>Ditrysia</taxon>
        <taxon>Noctuoidea</taxon>
        <taxon>Noctuidae</taxon>
        <taxon>Amphipyrinae</taxon>
        <taxon>Spodoptera</taxon>
    </lineage>
</organism>
<name>A0A2H1WUZ5_SPOFR</name>
<protein>
    <submittedName>
        <fullName evidence="5">SFRICE_033349</fullName>
    </submittedName>
</protein>
<dbReference type="Gene3D" id="2.20.25.240">
    <property type="match status" value="2"/>
</dbReference>
<keyword evidence="1" id="KW-0479">Metal-binding</keyword>
<evidence type="ECO:0000259" key="4">
    <source>
        <dbReference type="Pfam" id="PF04500"/>
    </source>
</evidence>
<evidence type="ECO:0000256" key="3">
    <source>
        <dbReference type="ARBA" id="ARBA00022833"/>
    </source>
</evidence>
<reference evidence="5" key="1">
    <citation type="submission" date="2016-07" db="EMBL/GenBank/DDBJ databases">
        <authorList>
            <person name="Bretaudeau A."/>
        </authorList>
    </citation>
    <scope>NUCLEOTIDE SEQUENCE</scope>
    <source>
        <strain evidence="5">Rice</strain>
        <tissue evidence="5">Whole body</tissue>
    </source>
</reference>
<gene>
    <name evidence="5" type="ORF">SFRICE_033349</name>
</gene>
<dbReference type="InterPro" id="IPR007588">
    <property type="entry name" value="Znf_FLYWCH"/>
</dbReference>
<keyword evidence="3" id="KW-0862">Zinc</keyword>
<proteinExistence type="predicted"/>
<feature type="domain" description="FLYWCH-type" evidence="4">
    <location>
        <begin position="95"/>
        <end position="152"/>
    </location>
</feature>
<dbReference type="GO" id="GO:0008270">
    <property type="term" value="F:zinc ion binding"/>
    <property type="evidence" value="ECO:0007669"/>
    <property type="project" value="UniProtKB-KW"/>
</dbReference>